<evidence type="ECO:0000313" key="18">
    <source>
        <dbReference type="Proteomes" id="UP000695023"/>
    </source>
</evidence>
<dbReference type="Gene3D" id="1.10.510.10">
    <property type="entry name" value="Transferase(Phosphotransferase) domain 1"/>
    <property type="match status" value="1"/>
</dbReference>
<dbReference type="SUPFAM" id="SSF56112">
    <property type="entry name" value="Protein kinase-like (PK-like)"/>
    <property type="match status" value="1"/>
</dbReference>
<keyword evidence="9 14" id="KW-0067">ATP-binding</keyword>
<evidence type="ECO:0000256" key="14">
    <source>
        <dbReference type="PROSITE-ProRule" id="PRU10141"/>
    </source>
</evidence>
<dbReference type="InterPro" id="IPR046873">
    <property type="entry name" value="HisK-N-like"/>
</dbReference>
<organism evidence="18 19">
    <name type="scientific">Pundamilia nyererei</name>
    <dbReference type="NCBI Taxonomy" id="303518"/>
    <lineage>
        <taxon>Eukaryota</taxon>
        <taxon>Metazoa</taxon>
        <taxon>Chordata</taxon>
        <taxon>Craniata</taxon>
        <taxon>Vertebrata</taxon>
        <taxon>Euteleostomi</taxon>
        <taxon>Actinopterygii</taxon>
        <taxon>Neopterygii</taxon>
        <taxon>Teleostei</taxon>
        <taxon>Neoteleostei</taxon>
        <taxon>Acanthomorphata</taxon>
        <taxon>Ovalentaria</taxon>
        <taxon>Cichlomorphae</taxon>
        <taxon>Cichliformes</taxon>
        <taxon>Cichlidae</taxon>
        <taxon>African cichlids</taxon>
        <taxon>Pseudocrenilabrinae</taxon>
        <taxon>Haplochromini</taxon>
        <taxon>Pundamilia</taxon>
    </lineage>
</organism>
<protein>
    <recommendedName>
        <fullName evidence="3">mitogen-activated protein kinase kinase kinase</fullName>
        <ecNumber evidence="3">2.7.11.25</ecNumber>
    </recommendedName>
</protein>
<dbReference type="SMART" id="SM00220">
    <property type="entry name" value="S_TKc"/>
    <property type="match status" value="1"/>
</dbReference>
<accession>A0A9Y3RJ33</accession>
<dbReference type="InterPro" id="IPR008271">
    <property type="entry name" value="Ser/Thr_kinase_AS"/>
</dbReference>
<dbReference type="GO" id="GO:0004709">
    <property type="term" value="F:MAP kinase kinase kinase activity"/>
    <property type="evidence" value="ECO:0007669"/>
    <property type="project" value="UniProtKB-EC"/>
</dbReference>
<dbReference type="PROSITE" id="PS00107">
    <property type="entry name" value="PROTEIN_KINASE_ATP"/>
    <property type="match status" value="1"/>
</dbReference>
<dbReference type="FunFam" id="3.30.200.20:FF:000067">
    <property type="entry name" value="Mitogen-activated protein kinase kinase kinase 5"/>
    <property type="match status" value="1"/>
</dbReference>
<evidence type="ECO:0000259" key="17">
    <source>
        <dbReference type="PROSITE" id="PS50011"/>
    </source>
</evidence>
<evidence type="ECO:0000256" key="9">
    <source>
        <dbReference type="ARBA" id="ARBA00022840"/>
    </source>
</evidence>
<dbReference type="InterPro" id="IPR025136">
    <property type="entry name" value="MAP3K_TRAF-bd"/>
</dbReference>
<evidence type="ECO:0000313" key="19">
    <source>
        <dbReference type="RefSeq" id="XP_005736152.1"/>
    </source>
</evidence>
<evidence type="ECO:0000256" key="10">
    <source>
        <dbReference type="ARBA" id="ARBA00022842"/>
    </source>
</evidence>
<gene>
    <name evidence="19" type="primary">LOC102204013</name>
</gene>
<evidence type="ECO:0000256" key="11">
    <source>
        <dbReference type="ARBA" id="ARBA00023054"/>
    </source>
</evidence>
<dbReference type="RefSeq" id="XP_005736152.1">
    <property type="nucleotide sequence ID" value="XM_005736095.1"/>
</dbReference>
<dbReference type="GO" id="GO:0005524">
    <property type="term" value="F:ATP binding"/>
    <property type="evidence" value="ECO:0007669"/>
    <property type="project" value="UniProtKB-UniRule"/>
</dbReference>
<feature type="domain" description="Protein kinase" evidence="17">
    <location>
        <begin position="633"/>
        <end position="891"/>
    </location>
</feature>
<evidence type="ECO:0000256" key="7">
    <source>
        <dbReference type="ARBA" id="ARBA00022741"/>
    </source>
</evidence>
<keyword evidence="8 19" id="KW-0418">Kinase</keyword>
<dbReference type="Pfam" id="PF19039">
    <property type="entry name" value="ASK_PH"/>
    <property type="match status" value="1"/>
</dbReference>
<keyword evidence="5" id="KW-0808">Transferase</keyword>
<evidence type="ECO:0000256" key="6">
    <source>
        <dbReference type="ARBA" id="ARBA00022723"/>
    </source>
</evidence>
<dbReference type="PANTHER" id="PTHR11584:SF391">
    <property type="entry name" value="MITOGEN-ACTIVATED PROTEIN KINASE KINASE KINASE 6"/>
    <property type="match status" value="1"/>
</dbReference>
<evidence type="ECO:0000256" key="8">
    <source>
        <dbReference type="ARBA" id="ARBA00022777"/>
    </source>
</evidence>
<keyword evidence="10" id="KW-0460">Magnesium</keyword>
<reference evidence="19" key="1">
    <citation type="submission" date="2025-08" db="UniProtKB">
        <authorList>
            <consortium name="RefSeq"/>
        </authorList>
    </citation>
    <scope>IDENTIFICATION</scope>
</reference>
<dbReference type="Proteomes" id="UP000695023">
    <property type="component" value="Unplaced"/>
</dbReference>
<comment type="similarity">
    <text evidence="2">Belongs to the protein kinase superfamily. STE Ser/Thr protein kinase family. MAP kinase kinase kinase subfamily.</text>
</comment>
<dbReference type="GeneID" id="102204013"/>
<dbReference type="PROSITE" id="PS50011">
    <property type="entry name" value="PROTEIN_KINASE_DOM"/>
    <property type="match status" value="1"/>
</dbReference>
<evidence type="ECO:0000256" key="1">
    <source>
        <dbReference type="ARBA" id="ARBA00001946"/>
    </source>
</evidence>
<proteinExistence type="inferred from homology"/>
<dbReference type="InterPro" id="IPR000719">
    <property type="entry name" value="Prot_kinase_dom"/>
</dbReference>
<evidence type="ECO:0000256" key="13">
    <source>
        <dbReference type="ARBA" id="ARBA00048329"/>
    </source>
</evidence>
<evidence type="ECO:0000256" key="3">
    <source>
        <dbReference type="ARBA" id="ARBA00012406"/>
    </source>
</evidence>
<evidence type="ECO:0000256" key="4">
    <source>
        <dbReference type="ARBA" id="ARBA00022527"/>
    </source>
</evidence>
<comment type="catalytic activity">
    <reaction evidence="12">
        <text>L-threonyl-[protein] + ATP = O-phospho-L-threonyl-[protein] + ADP + H(+)</text>
        <dbReference type="Rhea" id="RHEA:46608"/>
        <dbReference type="Rhea" id="RHEA-COMP:11060"/>
        <dbReference type="Rhea" id="RHEA-COMP:11605"/>
        <dbReference type="ChEBI" id="CHEBI:15378"/>
        <dbReference type="ChEBI" id="CHEBI:30013"/>
        <dbReference type="ChEBI" id="CHEBI:30616"/>
        <dbReference type="ChEBI" id="CHEBI:61977"/>
        <dbReference type="ChEBI" id="CHEBI:456216"/>
        <dbReference type="EC" id="2.7.11.25"/>
    </reaction>
</comment>
<dbReference type="EC" id="2.7.11.25" evidence="3"/>
<feature type="coiled-coil region" evidence="15">
    <location>
        <begin position="1202"/>
        <end position="1229"/>
    </location>
</feature>
<dbReference type="PROSITE" id="PS00108">
    <property type="entry name" value="PROTEIN_KINASE_ST"/>
    <property type="match status" value="1"/>
</dbReference>
<dbReference type="InterPro" id="IPR011009">
    <property type="entry name" value="Kinase-like_dom_sf"/>
</dbReference>
<dbReference type="Pfam" id="PF13281">
    <property type="entry name" value="MAP3K_TRAF_bd"/>
    <property type="match status" value="1"/>
</dbReference>
<dbReference type="InterPro" id="IPR043969">
    <property type="entry name" value="MAP3K_PH"/>
</dbReference>
<feature type="binding site" evidence="14">
    <location>
        <position position="662"/>
    </location>
    <ligand>
        <name>ATP</name>
        <dbReference type="ChEBI" id="CHEBI:30616"/>
    </ligand>
</feature>
<feature type="compositionally biased region" description="Low complexity" evidence="16">
    <location>
        <begin position="967"/>
        <end position="984"/>
    </location>
</feature>
<dbReference type="FunFam" id="1.10.510.10:FF:000054">
    <property type="entry name" value="Mitogen-activated protein kinase kinase kinase 5"/>
    <property type="match status" value="1"/>
</dbReference>
<dbReference type="PANTHER" id="PTHR11584">
    <property type="entry name" value="SERINE/THREONINE PROTEIN KINASE"/>
    <property type="match status" value="1"/>
</dbReference>
<dbReference type="GO" id="GO:0046872">
    <property type="term" value="F:metal ion binding"/>
    <property type="evidence" value="ECO:0007669"/>
    <property type="project" value="UniProtKB-KW"/>
</dbReference>
<evidence type="ECO:0000256" key="16">
    <source>
        <dbReference type="SAM" id="MobiDB-lite"/>
    </source>
</evidence>
<sequence>MYTTERRRMSLRDSKRKDPVRVSAGSLWQDSLALELSASNGSGKQIVSPRSRTRAVSVAYIVNEDASVPHTEENLSLKCLKEACADAHALLKTISFDRISQGTTDILDSFYNADVAVVEMSDSFCQPSLFYHLGVRESFSMTNNIILYCSKQDSDLQAHKEQCGSDTFIPYVVSPQGKVFACDVAMMTCIKDLMQPSFQLEPLLIPLVEKLVHLLNNVHIQSSEYFRESIRHEIRMARERFSGRALSEELNHIQQRLDSVDLLSPDIVMNLLLSYRDVQDYDAMIKLVETLDNLPMCQVAKHQNIKFHYIFALNRRNQPGDREKALKEILPIVESGNKVASDVYCLCGRIYKDMFMSSAFTDESSRDQACYWYGKAFETEPTLHSGINNVVLLIAAGHEFETSIELRKLGVTLSTLLGRKGSLEKMKDYWDVGFYLGANILAGEYRKVIEASEKLYRLKAPVWYVASIMETYILYRRFAKLPEVRSPKQDTVDFWMELLLQTCKPTASSNCCPVLILEPTKLFQPAIVSVNEEDQSRTVQLKHATRLKKGLNQWTFQASEIRGVSASKIDERSCFLYVHYNSDDFQLCFPSEIHCKGFCELVNSLLQEAENHVQDIEHTLGEILEYIYETNENGDKVILGKGTYGVVYAGRDLSNQVRIAIKEIPEKDSTYSQPLHEEIALHKRLKHRNIVQYLGSVSQDGFIKIFMEEVPGGSLSSLLRSKWGPLKDNEPTIIFYTKQILEGLKYLHENQIVHRDIKGDNVLINTYSGVLKISDFGTSKRLAGINPCTETFTGTLQYMAPEIIDQGLRGYGKPADIWSLGCTIIEMATGKTPFHELGSPQAAMFKVGMFKIHPKVPECMSDEAKGFIMNCFVPNPDERATAAELLQDHFLKSSTKKKAKAVQESLSITDYQRSMSVPISILVEDTDSYSDLIDLSCSLDLTRSQSSLRAEEISESPPSTNSFLLIPDDSTSDMSSPSSTEESTGLFMLRKDSERRATLHKVLTDYISHVASSIQQSVPQYGDGSSITPDHITKLVICLRDNIHSPDRKQLTSGLLELRATLVAASVPLNSLQVVLFNFQDAVSYFGAQSQILLVKKVLKQQKVKPHWMFALDNLLRQAVQDAITVLLPELKLHLQSSFESEDNTSEELFADPDTPVALVPDQLVAPAYTQQPDPANDVLPRANPKPADFNLNTNWPLSENLRDLRLETRRLLNHLSEKETEYQELLKNSLWRKQQQIDALRKESVNEDVELASQKSSRPEKKALARWLKTVPVDQDTINKLLAHEFTLDCLLRMAAKDDLMYCGIRGGMLCRIWAAVTAYRKTQLSTHNEDSEDTLL</sequence>
<keyword evidence="11 15" id="KW-0175">Coiled coil</keyword>
<name>A0A9Y3RJ33_9CICH</name>
<keyword evidence="18" id="KW-1185">Reference proteome</keyword>
<keyword evidence="6" id="KW-0479">Metal-binding</keyword>
<evidence type="ECO:0000256" key="12">
    <source>
        <dbReference type="ARBA" id="ARBA00047559"/>
    </source>
</evidence>
<comment type="catalytic activity">
    <reaction evidence="13">
        <text>L-seryl-[protein] + ATP = O-phospho-L-seryl-[protein] + ADP + H(+)</text>
        <dbReference type="Rhea" id="RHEA:17989"/>
        <dbReference type="Rhea" id="RHEA-COMP:9863"/>
        <dbReference type="Rhea" id="RHEA-COMP:11604"/>
        <dbReference type="ChEBI" id="CHEBI:15378"/>
        <dbReference type="ChEBI" id="CHEBI:29999"/>
        <dbReference type="ChEBI" id="CHEBI:30616"/>
        <dbReference type="ChEBI" id="CHEBI:83421"/>
        <dbReference type="ChEBI" id="CHEBI:456216"/>
        <dbReference type="EC" id="2.7.11.25"/>
    </reaction>
</comment>
<keyword evidence="4" id="KW-0723">Serine/threonine-protein kinase</keyword>
<evidence type="ECO:0000256" key="15">
    <source>
        <dbReference type="SAM" id="Coils"/>
    </source>
</evidence>
<dbReference type="Pfam" id="PF00069">
    <property type="entry name" value="Pkinase"/>
    <property type="match status" value="1"/>
</dbReference>
<feature type="region of interest" description="Disordered" evidence="16">
    <location>
        <begin position="949"/>
        <end position="987"/>
    </location>
</feature>
<dbReference type="CDD" id="cd06624">
    <property type="entry name" value="STKc_ASK"/>
    <property type="match status" value="1"/>
</dbReference>
<dbReference type="Pfam" id="PF20309">
    <property type="entry name" value="DRHyd-ASK"/>
    <property type="match status" value="1"/>
</dbReference>
<dbReference type="InterPro" id="IPR046872">
    <property type="entry name" value="DRHyd-ASK"/>
</dbReference>
<keyword evidence="7 14" id="KW-0547">Nucleotide-binding</keyword>
<dbReference type="GO" id="GO:0033554">
    <property type="term" value="P:cellular response to stress"/>
    <property type="evidence" value="ECO:0007669"/>
    <property type="project" value="TreeGrafter"/>
</dbReference>
<comment type="cofactor">
    <cofactor evidence="1">
        <name>Mg(2+)</name>
        <dbReference type="ChEBI" id="CHEBI:18420"/>
    </cofactor>
</comment>
<evidence type="ECO:0000256" key="2">
    <source>
        <dbReference type="ARBA" id="ARBA00006529"/>
    </source>
</evidence>
<dbReference type="Pfam" id="PF20302">
    <property type="entry name" value="HisK-N-like"/>
    <property type="match status" value="1"/>
</dbReference>
<evidence type="ECO:0000256" key="5">
    <source>
        <dbReference type="ARBA" id="ARBA00022679"/>
    </source>
</evidence>
<dbReference type="InterPro" id="IPR017441">
    <property type="entry name" value="Protein_kinase_ATP_BS"/>
</dbReference>
<dbReference type="Gene3D" id="3.30.200.20">
    <property type="entry name" value="Phosphorylase Kinase, domain 1"/>
    <property type="match status" value="1"/>
</dbReference>